<dbReference type="OrthoDB" id="2661780at2"/>
<evidence type="ECO:0000256" key="2">
    <source>
        <dbReference type="SAM" id="SignalP"/>
    </source>
</evidence>
<evidence type="ECO:0000313" key="3">
    <source>
        <dbReference type="EMBL" id="SDC34611.1"/>
    </source>
</evidence>
<keyword evidence="2" id="KW-0732">Signal</keyword>
<evidence type="ECO:0000313" key="4">
    <source>
        <dbReference type="Proteomes" id="UP000198666"/>
    </source>
</evidence>
<dbReference type="Proteomes" id="UP000198666">
    <property type="component" value="Unassembled WGS sequence"/>
</dbReference>
<dbReference type="AlphaFoldDB" id="A0A1G6KUY8"/>
<feature type="compositionally biased region" description="Polar residues" evidence="1">
    <location>
        <begin position="53"/>
        <end position="67"/>
    </location>
</feature>
<name>A0A1G6KUY8_9BACI</name>
<feature type="signal peptide" evidence="2">
    <location>
        <begin position="1"/>
        <end position="23"/>
    </location>
</feature>
<protein>
    <recommendedName>
        <fullName evidence="5">DUF4825 domain-containing protein</fullName>
    </recommendedName>
</protein>
<feature type="chain" id="PRO_5011706547" description="DUF4825 domain-containing protein" evidence="2">
    <location>
        <begin position="24"/>
        <end position="301"/>
    </location>
</feature>
<dbReference type="PROSITE" id="PS51257">
    <property type="entry name" value="PROKAR_LIPOPROTEIN"/>
    <property type="match status" value="1"/>
</dbReference>
<feature type="region of interest" description="Disordered" evidence="1">
    <location>
        <begin position="25"/>
        <end position="67"/>
    </location>
</feature>
<gene>
    <name evidence="3" type="ORF">SAMN05421663_102144</name>
</gene>
<evidence type="ECO:0008006" key="5">
    <source>
        <dbReference type="Google" id="ProtNLM"/>
    </source>
</evidence>
<dbReference type="RefSeq" id="WP_093726006.1">
    <property type="nucleotide sequence ID" value="NZ_FMZB01000002.1"/>
</dbReference>
<dbReference type="STRING" id="361279.SAMN05421663_102144"/>
<accession>A0A1G6KUY8</accession>
<reference evidence="4" key="1">
    <citation type="submission" date="2016-10" db="EMBL/GenBank/DDBJ databases">
        <authorList>
            <person name="Varghese N."/>
            <person name="Submissions S."/>
        </authorList>
    </citation>
    <scope>NUCLEOTIDE SEQUENCE [LARGE SCALE GENOMIC DNA]</scope>
    <source>
        <strain evidence="4">DSM 21620</strain>
    </source>
</reference>
<keyword evidence="4" id="KW-1185">Reference proteome</keyword>
<evidence type="ECO:0000256" key="1">
    <source>
        <dbReference type="SAM" id="MobiDB-lite"/>
    </source>
</evidence>
<sequence>MKKILFFLLSCILLTACNSHENANEEGAVQKEETNNETTANETSQDAQKDGQQRSPNQNASRSNASKDLTEIIIPTITIPSPFGDDGNIRYKHDSMEEFRNEYGDENDMIHFSLEDGPIRSVSTGDNMKNIVNYGDAYINMLEAQAFALENEADIHAAYDLFISNPPEQLKDLTPADYRSWEEATNVEKGIMQMVFLIAPAVGDTKYIVENDLYDEEALPALQKQFERLGSPNVLIPAPQTALDLQLYDNAMMVQTLWGELGQFEDPQTNKEEFAALYKQVNQETNNLLVRVNYTLSEPIE</sequence>
<organism evidence="3 4">
    <name type="scientific">Terribacillus halophilus</name>
    <dbReference type="NCBI Taxonomy" id="361279"/>
    <lineage>
        <taxon>Bacteria</taxon>
        <taxon>Bacillati</taxon>
        <taxon>Bacillota</taxon>
        <taxon>Bacilli</taxon>
        <taxon>Bacillales</taxon>
        <taxon>Bacillaceae</taxon>
        <taxon>Terribacillus</taxon>
    </lineage>
</organism>
<dbReference type="EMBL" id="FMZB01000002">
    <property type="protein sequence ID" value="SDC34611.1"/>
    <property type="molecule type" value="Genomic_DNA"/>
</dbReference>
<proteinExistence type="predicted"/>